<keyword evidence="9" id="KW-1185">Reference proteome</keyword>
<dbReference type="InterPro" id="IPR037187">
    <property type="entry name" value="DnaK_N"/>
</dbReference>
<keyword evidence="2" id="KW-0863">Zinc-finger</keyword>
<evidence type="ECO:0000256" key="1">
    <source>
        <dbReference type="ARBA" id="ARBA00022723"/>
    </source>
</evidence>
<dbReference type="GO" id="GO:0008270">
    <property type="term" value="F:zinc ion binding"/>
    <property type="evidence" value="ECO:0007669"/>
    <property type="project" value="UniProtKB-KW"/>
</dbReference>
<evidence type="ECO:0000313" key="9">
    <source>
        <dbReference type="Proteomes" id="UP000315471"/>
    </source>
</evidence>
<feature type="domain" description="DnaK suppressor protein-like N-terminal" evidence="7">
    <location>
        <begin position="9"/>
        <end position="71"/>
    </location>
</feature>
<dbReference type="SUPFAM" id="SSF109635">
    <property type="entry name" value="DnaK suppressor protein DksA, alpha-hairpin domain"/>
    <property type="match status" value="1"/>
</dbReference>
<evidence type="ECO:0000256" key="3">
    <source>
        <dbReference type="ARBA" id="ARBA00022833"/>
    </source>
</evidence>
<dbReference type="PANTHER" id="PTHR33823:SF4">
    <property type="entry name" value="GENERAL STRESS PROTEIN 16O"/>
    <property type="match status" value="1"/>
</dbReference>
<feature type="zinc finger region" description="dksA C4-type" evidence="4">
    <location>
        <begin position="79"/>
        <end position="103"/>
    </location>
</feature>
<protein>
    <submittedName>
        <fullName evidence="8">RNA polymerase-binding transcription factor DksA</fullName>
    </submittedName>
</protein>
<dbReference type="AlphaFoldDB" id="A0A5C6DRJ7"/>
<feature type="domain" description="Zinc finger DksA/TraR C4-type" evidence="6">
    <location>
        <begin position="74"/>
        <end position="104"/>
    </location>
</feature>
<dbReference type="RefSeq" id="WP_146600577.1">
    <property type="nucleotide sequence ID" value="NZ_SJPY01000005.1"/>
</dbReference>
<sequence length="104" mass="12204">MQDLSAIRQRLQHDLREQIQRVENFENRLRQPGDEDWEEQATQRSNDEVLQSLSVQAHEEIEQIRRAISRIDEGSYGRCARCDKPISQARLELMPYTTTCVDCA</sequence>
<dbReference type="OrthoDB" id="9811543at2"/>
<dbReference type="PROSITE" id="PS51128">
    <property type="entry name" value="ZF_DKSA_2"/>
    <property type="match status" value="1"/>
</dbReference>
<evidence type="ECO:0000256" key="2">
    <source>
        <dbReference type="ARBA" id="ARBA00022771"/>
    </source>
</evidence>
<feature type="region of interest" description="Disordered" evidence="5">
    <location>
        <begin position="26"/>
        <end position="45"/>
    </location>
</feature>
<organism evidence="8 9">
    <name type="scientific">Novipirellula aureliae</name>
    <dbReference type="NCBI Taxonomy" id="2527966"/>
    <lineage>
        <taxon>Bacteria</taxon>
        <taxon>Pseudomonadati</taxon>
        <taxon>Planctomycetota</taxon>
        <taxon>Planctomycetia</taxon>
        <taxon>Pirellulales</taxon>
        <taxon>Pirellulaceae</taxon>
        <taxon>Novipirellula</taxon>
    </lineage>
</organism>
<name>A0A5C6DRJ7_9BACT</name>
<dbReference type="PANTHER" id="PTHR33823">
    <property type="entry name" value="RNA POLYMERASE-BINDING TRANSCRIPTION FACTOR DKSA-RELATED"/>
    <property type="match status" value="1"/>
</dbReference>
<evidence type="ECO:0000256" key="4">
    <source>
        <dbReference type="PROSITE-ProRule" id="PRU00510"/>
    </source>
</evidence>
<dbReference type="Pfam" id="PF01258">
    <property type="entry name" value="zf-dskA_traR"/>
    <property type="match status" value="1"/>
</dbReference>
<comment type="caution">
    <text evidence="8">The sequence shown here is derived from an EMBL/GenBank/DDBJ whole genome shotgun (WGS) entry which is preliminary data.</text>
</comment>
<accession>A0A5C6DRJ7</accession>
<dbReference type="Proteomes" id="UP000315471">
    <property type="component" value="Unassembled WGS sequence"/>
</dbReference>
<proteinExistence type="predicted"/>
<evidence type="ECO:0000259" key="6">
    <source>
        <dbReference type="Pfam" id="PF01258"/>
    </source>
</evidence>
<keyword evidence="3" id="KW-0862">Zinc</keyword>
<reference evidence="8 9" key="1">
    <citation type="submission" date="2019-02" db="EMBL/GenBank/DDBJ databases">
        <title>Deep-cultivation of Planctomycetes and their phenomic and genomic characterization uncovers novel biology.</title>
        <authorList>
            <person name="Wiegand S."/>
            <person name="Jogler M."/>
            <person name="Boedeker C."/>
            <person name="Pinto D."/>
            <person name="Vollmers J."/>
            <person name="Rivas-Marin E."/>
            <person name="Kohn T."/>
            <person name="Peeters S.H."/>
            <person name="Heuer A."/>
            <person name="Rast P."/>
            <person name="Oberbeckmann S."/>
            <person name="Bunk B."/>
            <person name="Jeske O."/>
            <person name="Meyerdierks A."/>
            <person name="Storesund J.E."/>
            <person name="Kallscheuer N."/>
            <person name="Luecker S."/>
            <person name="Lage O.M."/>
            <person name="Pohl T."/>
            <person name="Merkel B.J."/>
            <person name="Hornburger P."/>
            <person name="Mueller R.-W."/>
            <person name="Bruemmer F."/>
            <person name="Labrenz M."/>
            <person name="Spormann A.M."/>
            <person name="Op Den Camp H."/>
            <person name="Overmann J."/>
            <person name="Amann R."/>
            <person name="Jetten M.S.M."/>
            <person name="Mascher T."/>
            <person name="Medema M.H."/>
            <person name="Devos D.P."/>
            <person name="Kaster A.-K."/>
            <person name="Ovreas L."/>
            <person name="Rohde M."/>
            <person name="Galperin M.Y."/>
            <person name="Jogler C."/>
        </authorList>
    </citation>
    <scope>NUCLEOTIDE SEQUENCE [LARGE SCALE GENOMIC DNA]</scope>
    <source>
        <strain evidence="8 9">Q31b</strain>
    </source>
</reference>
<dbReference type="InterPro" id="IPR000962">
    <property type="entry name" value="Znf_DskA_TraR"/>
</dbReference>
<evidence type="ECO:0000313" key="8">
    <source>
        <dbReference type="EMBL" id="TWU39913.1"/>
    </source>
</evidence>
<gene>
    <name evidence="8" type="primary">dksA</name>
    <name evidence="8" type="ORF">Q31b_32290</name>
</gene>
<dbReference type="EMBL" id="SJPY01000005">
    <property type="protein sequence ID" value="TWU39913.1"/>
    <property type="molecule type" value="Genomic_DNA"/>
</dbReference>
<evidence type="ECO:0000256" key="5">
    <source>
        <dbReference type="SAM" id="MobiDB-lite"/>
    </source>
</evidence>
<dbReference type="InterPro" id="IPR048487">
    <property type="entry name" value="DksA-like_N"/>
</dbReference>
<evidence type="ECO:0000259" key="7">
    <source>
        <dbReference type="Pfam" id="PF21173"/>
    </source>
</evidence>
<dbReference type="Gene3D" id="1.20.120.910">
    <property type="entry name" value="DksA, coiled-coil domain"/>
    <property type="match status" value="1"/>
</dbReference>
<dbReference type="SUPFAM" id="SSF57716">
    <property type="entry name" value="Glucocorticoid receptor-like (DNA-binding domain)"/>
    <property type="match status" value="1"/>
</dbReference>
<dbReference type="Pfam" id="PF21173">
    <property type="entry name" value="DksA-like_N"/>
    <property type="match status" value="1"/>
</dbReference>
<keyword evidence="1" id="KW-0479">Metal-binding</keyword>